<reference evidence="1 2" key="1">
    <citation type="submission" date="2018-10" db="EMBL/GenBank/DDBJ databases">
        <title>Genome Sequence of Cohnella sp.</title>
        <authorList>
            <person name="Srinivasan S."/>
            <person name="Kim M.K."/>
        </authorList>
    </citation>
    <scope>NUCLEOTIDE SEQUENCE [LARGE SCALE GENOMIC DNA]</scope>
    <source>
        <strain evidence="1 2">18JY8-7</strain>
    </source>
</reference>
<dbReference type="Proteomes" id="UP000269097">
    <property type="component" value="Chromosome"/>
</dbReference>
<name>A0A3G3JZG8_9BACL</name>
<keyword evidence="2" id="KW-1185">Reference proteome</keyword>
<proteinExistence type="predicted"/>
<sequence>MKLARAYAGKMKESTSLSFSRSDGFTEPCGSFAGGVPRTAVGVFGASAIPGRCPQALSANTMAASAANIPKRLIDRIVTHDPPESFYANKTNENE</sequence>
<protein>
    <submittedName>
        <fullName evidence="1">Uncharacterized protein</fullName>
    </submittedName>
</protein>
<dbReference type="AlphaFoldDB" id="A0A3G3JZG8"/>
<organism evidence="1 2">
    <name type="scientific">Cohnella candidum</name>
    <dbReference type="NCBI Taxonomy" id="2674991"/>
    <lineage>
        <taxon>Bacteria</taxon>
        <taxon>Bacillati</taxon>
        <taxon>Bacillota</taxon>
        <taxon>Bacilli</taxon>
        <taxon>Bacillales</taxon>
        <taxon>Paenibacillaceae</taxon>
        <taxon>Cohnella</taxon>
    </lineage>
</organism>
<evidence type="ECO:0000313" key="2">
    <source>
        <dbReference type="Proteomes" id="UP000269097"/>
    </source>
</evidence>
<accession>A0A3G3JZG8</accession>
<evidence type="ECO:0000313" key="1">
    <source>
        <dbReference type="EMBL" id="AYQ73655.1"/>
    </source>
</evidence>
<dbReference type="EMBL" id="CP033433">
    <property type="protein sequence ID" value="AYQ73655.1"/>
    <property type="molecule type" value="Genomic_DNA"/>
</dbReference>
<gene>
    <name evidence="1" type="ORF">EAV92_14340</name>
</gene>
<dbReference type="KEGG" id="coh:EAV92_14340"/>